<name>A0A0R2BDA0_SECCO</name>
<gene>
    <name evidence="1" type="ORF">FC82_GL000202</name>
</gene>
<evidence type="ECO:0000313" key="2">
    <source>
        <dbReference type="Proteomes" id="UP000051845"/>
    </source>
</evidence>
<organism evidence="1 2">
    <name type="scientific">Secundilactobacillus collinoides DSM 20515 = JCM 1123</name>
    <dbReference type="NCBI Taxonomy" id="1423733"/>
    <lineage>
        <taxon>Bacteria</taxon>
        <taxon>Bacillati</taxon>
        <taxon>Bacillota</taxon>
        <taxon>Bacilli</taxon>
        <taxon>Lactobacillales</taxon>
        <taxon>Lactobacillaceae</taxon>
        <taxon>Secundilactobacillus</taxon>
    </lineage>
</organism>
<reference evidence="1 2" key="1">
    <citation type="journal article" date="2015" name="Genome Announc.">
        <title>Expanding the biotechnology potential of lactobacilli through comparative genomics of 213 strains and associated genera.</title>
        <authorList>
            <person name="Sun Z."/>
            <person name="Harris H.M."/>
            <person name="McCann A."/>
            <person name="Guo C."/>
            <person name="Argimon S."/>
            <person name="Zhang W."/>
            <person name="Yang X."/>
            <person name="Jeffery I.B."/>
            <person name="Cooney J.C."/>
            <person name="Kagawa T.F."/>
            <person name="Liu W."/>
            <person name="Song Y."/>
            <person name="Salvetti E."/>
            <person name="Wrobel A."/>
            <person name="Rasinkangas P."/>
            <person name="Parkhill J."/>
            <person name="Rea M.C."/>
            <person name="O'Sullivan O."/>
            <person name="Ritari J."/>
            <person name="Douillard F.P."/>
            <person name="Paul Ross R."/>
            <person name="Yang R."/>
            <person name="Briner A.E."/>
            <person name="Felis G.E."/>
            <person name="de Vos W.M."/>
            <person name="Barrangou R."/>
            <person name="Klaenhammer T.R."/>
            <person name="Caufield P.W."/>
            <person name="Cui Y."/>
            <person name="Zhang H."/>
            <person name="O'Toole P.W."/>
        </authorList>
    </citation>
    <scope>NUCLEOTIDE SEQUENCE [LARGE SCALE GENOMIC DNA]</scope>
    <source>
        <strain evidence="1 2">DSM 20515</strain>
    </source>
</reference>
<dbReference type="AlphaFoldDB" id="A0A0R2BDA0"/>
<protein>
    <submittedName>
        <fullName evidence="1">Uncharacterized protein</fullName>
    </submittedName>
</protein>
<proteinExistence type="predicted"/>
<dbReference type="Proteomes" id="UP000051845">
    <property type="component" value="Unassembled WGS sequence"/>
</dbReference>
<comment type="caution">
    <text evidence="1">The sequence shown here is derived from an EMBL/GenBank/DDBJ whole genome shotgun (WGS) entry which is preliminary data.</text>
</comment>
<dbReference type="EMBL" id="AYYR01000082">
    <property type="protein sequence ID" value="KRM74441.1"/>
    <property type="molecule type" value="Genomic_DNA"/>
</dbReference>
<dbReference type="PATRIC" id="fig|1423733.4.peg.220"/>
<sequence>MQESYLSSGKLAKILKTVEVFNKQQKNISSVPSSSTMSDAIDASYVKKALK</sequence>
<evidence type="ECO:0000313" key="1">
    <source>
        <dbReference type="EMBL" id="KRM74441.1"/>
    </source>
</evidence>
<accession>A0A0R2BDA0</accession>
<dbReference type="RefSeq" id="WP_156405154.1">
    <property type="nucleotide sequence ID" value="NZ_AYYR01000082.1"/>
</dbReference>